<dbReference type="OrthoDB" id="774873at2759"/>
<keyword evidence="6" id="KW-1185">Reference proteome</keyword>
<dbReference type="InterPro" id="IPR046934">
    <property type="entry name" value="PIR2-like"/>
</dbReference>
<dbReference type="AlphaFoldDB" id="A0A5A7PJB2"/>
<sequence>MGEIGGSEGHSSASANKKSRNKQKKCSSDLTSQLLDKPPPLSPTEYRKYQLLEQQFQNAFRQLKSMVEKSRGTIKEAAAEWDDPVTFELEGLLSSFLSTTLDNAVRKLVWCGYNEETAEWAILSSSNFNGSKDAESNIVEGALTLLKMDEHVKMQKKTVFESLQSLVEYTLLEMIHVVRELRPELTVTEVMWCLLMSDLDLATVCGLKWAPEASEGSPRETSRTVQPSSGELAKGASLSLQELKMDENSGPSGSKKAPAIHFKGDFLRQKAIHFEKNYRGRFTKGSFKAKVAAWESMVLDQSLELQSISEGDEKKSDDSQLTDKDQLSALPAGNLDTCMRGEKVNFPDPLKEPTDYYAQIRFDEILQEYVAKDEKDQLLFITVPLKAELQKELKGWYDWANEKVMQAARKLGKEKAELKTLRQEKKDVENSKKQKQTVVNHAAEMDHRLANAINQIQMASFSVKQLEAENDVLRRGMEAARMEARGSEVKLDEAVAKEQEIMKRLQAWEVEKDFMIEKLTVTRRETAELESLIGKRKNRQNQFKVLLRQEEKERLKDQRMIDSLRQKREKVEAVMKAEADNINQKVQMKKQNFEDKIKNLRRKISALKLESDKKKIAALNASYGLNVPNVGKRLPVFQEIYETGDAKEERECVICMSDEISVVFVPCGHQVLCGPCNDLHEKKGMKDCPSCRGMIDSRVSVCFR</sequence>
<keyword evidence="1" id="KW-0863">Zinc-finger</keyword>
<dbReference type="PROSITE" id="PS50089">
    <property type="entry name" value="ZF_RING_2"/>
    <property type="match status" value="1"/>
</dbReference>
<feature type="region of interest" description="Disordered" evidence="3">
    <location>
        <begin position="212"/>
        <end position="231"/>
    </location>
</feature>
<keyword evidence="1" id="KW-0862">Zinc</keyword>
<dbReference type="SUPFAM" id="SSF57850">
    <property type="entry name" value="RING/U-box"/>
    <property type="match status" value="1"/>
</dbReference>
<evidence type="ECO:0000259" key="4">
    <source>
        <dbReference type="PROSITE" id="PS50089"/>
    </source>
</evidence>
<organism evidence="5 6">
    <name type="scientific">Striga asiatica</name>
    <name type="common">Asiatic witchweed</name>
    <name type="synonym">Buchnera asiatica</name>
    <dbReference type="NCBI Taxonomy" id="4170"/>
    <lineage>
        <taxon>Eukaryota</taxon>
        <taxon>Viridiplantae</taxon>
        <taxon>Streptophyta</taxon>
        <taxon>Embryophyta</taxon>
        <taxon>Tracheophyta</taxon>
        <taxon>Spermatophyta</taxon>
        <taxon>Magnoliopsida</taxon>
        <taxon>eudicotyledons</taxon>
        <taxon>Gunneridae</taxon>
        <taxon>Pentapetalae</taxon>
        <taxon>asterids</taxon>
        <taxon>lamiids</taxon>
        <taxon>Lamiales</taxon>
        <taxon>Orobanchaceae</taxon>
        <taxon>Buchnereae</taxon>
        <taxon>Striga</taxon>
    </lineage>
</organism>
<keyword evidence="1" id="KW-0479">Metal-binding</keyword>
<dbReference type="EMBL" id="BKCP01004650">
    <property type="protein sequence ID" value="GER32975.1"/>
    <property type="molecule type" value="Genomic_DNA"/>
</dbReference>
<dbReference type="SMART" id="SM00184">
    <property type="entry name" value="RING"/>
    <property type="match status" value="1"/>
</dbReference>
<dbReference type="InterPro" id="IPR001841">
    <property type="entry name" value="Znf_RING"/>
</dbReference>
<dbReference type="PANTHER" id="PTHR46405:SF9">
    <property type="entry name" value="E3 UBIQUITIN-PROTEIN LIGASE RF298"/>
    <property type="match status" value="1"/>
</dbReference>
<feature type="region of interest" description="Disordered" evidence="3">
    <location>
        <begin position="1"/>
        <end position="41"/>
    </location>
</feature>
<dbReference type="GO" id="GO:0008270">
    <property type="term" value="F:zinc ion binding"/>
    <property type="evidence" value="ECO:0007669"/>
    <property type="project" value="UniProtKB-KW"/>
</dbReference>
<feature type="coiled-coil region" evidence="2">
    <location>
        <begin position="404"/>
        <end position="511"/>
    </location>
</feature>
<dbReference type="InterPro" id="IPR013083">
    <property type="entry name" value="Znf_RING/FYVE/PHD"/>
</dbReference>
<evidence type="ECO:0000256" key="1">
    <source>
        <dbReference type="PROSITE-ProRule" id="PRU00175"/>
    </source>
</evidence>
<proteinExistence type="predicted"/>
<comment type="caution">
    <text evidence="5">The sequence shown here is derived from an EMBL/GenBank/DDBJ whole genome shotgun (WGS) entry which is preliminary data.</text>
</comment>
<evidence type="ECO:0000313" key="5">
    <source>
        <dbReference type="EMBL" id="GER32975.1"/>
    </source>
</evidence>
<gene>
    <name evidence="5" type="ORF">STAS_09081</name>
</gene>
<feature type="domain" description="RING-type" evidence="4">
    <location>
        <begin position="652"/>
        <end position="692"/>
    </location>
</feature>
<name>A0A5A7PJB2_STRAF</name>
<dbReference type="InterPro" id="IPR046527">
    <property type="entry name" value="PIR2-like_helical"/>
</dbReference>
<dbReference type="Pfam" id="PF20235">
    <property type="entry name" value="PIR2-like_helical"/>
    <property type="match status" value="1"/>
</dbReference>
<accession>A0A5A7PJB2</accession>
<dbReference type="Proteomes" id="UP000325081">
    <property type="component" value="Unassembled WGS sequence"/>
</dbReference>
<dbReference type="Gene3D" id="3.30.40.10">
    <property type="entry name" value="Zinc/RING finger domain, C3HC4 (zinc finger)"/>
    <property type="match status" value="1"/>
</dbReference>
<dbReference type="PANTHER" id="PTHR46405">
    <property type="entry name" value="OS05G0141500 PROTEIN"/>
    <property type="match status" value="1"/>
</dbReference>
<evidence type="ECO:0000256" key="3">
    <source>
        <dbReference type="SAM" id="MobiDB-lite"/>
    </source>
</evidence>
<reference evidence="6" key="1">
    <citation type="journal article" date="2019" name="Curr. Biol.">
        <title>Genome Sequence of Striga asiatica Provides Insight into the Evolution of Plant Parasitism.</title>
        <authorList>
            <person name="Yoshida S."/>
            <person name="Kim S."/>
            <person name="Wafula E.K."/>
            <person name="Tanskanen J."/>
            <person name="Kim Y.M."/>
            <person name="Honaas L."/>
            <person name="Yang Z."/>
            <person name="Spallek T."/>
            <person name="Conn C.E."/>
            <person name="Ichihashi Y."/>
            <person name="Cheong K."/>
            <person name="Cui S."/>
            <person name="Der J.P."/>
            <person name="Gundlach H."/>
            <person name="Jiao Y."/>
            <person name="Hori C."/>
            <person name="Ishida J.K."/>
            <person name="Kasahara H."/>
            <person name="Kiba T."/>
            <person name="Kim M.S."/>
            <person name="Koo N."/>
            <person name="Laohavisit A."/>
            <person name="Lee Y.H."/>
            <person name="Lumba S."/>
            <person name="McCourt P."/>
            <person name="Mortimer J.C."/>
            <person name="Mutuku J.M."/>
            <person name="Nomura T."/>
            <person name="Sasaki-Sekimoto Y."/>
            <person name="Seto Y."/>
            <person name="Wang Y."/>
            <person name="Wakatake T."/>
            <person name="Sakakibara H."/>
            <person name="Demura T."/>
            <person name="Yamaguchi S."/>
            <person name="Yoneyama K."/>
            <person name="Manabe R.I."/>
            <person name="Nelson D.C."/>
            <person name="Schulman A.H."/>
            <person name="Timko M.P."/>
            <person name="dePamphilis C.W."/>
            <person name="Choi D."/>
            <person name="Shirasu K."/>
        </authorList>
    </citation>
    <scope>NUCLEOTIDE SEQUENCE [LARGE SCALE GENOMIC DNA]</scope>
    <source>
        <strain evidence="6">cv. UVA1</strain>
    </source>
</reference>
<evidence type="ECO:0000256" key="2">
    <source>
        <dbReference type="SAM" id="Coils"/>
    </source>
</evidence>
<keyword evidence="2" id="KW-0175">Coiled coil</keyword>
<dbReference type="CDD" id="cd23128">
    <property type="entry name" value="RING-HC_MIP1-like"/>
    <property type="match status" value="1"/>
</dbReference>
<evidence type="ECO:0000313" key="6">
    <source>
        <dbReference type="Proteomes" id="UP000325081"/>
    </source>
</evidence>
<protein>
    <submittedName>
        <fullName evidence="5">RING/U-box superfamily protein</fullName>
    </submittedName>
</protein>
<feature type="coiled-coil region" evidence="2">
    <location>
        <begin position="547"/>
        <end position="617"/>
    </location>
</feature>
<dbReference type="Pfam" id="PF13920">
    <property type="entry name" value="zf-C3HC4_3"/>
    <property type="match status" value="1"/>
</dbReference>